<dbReference type="AlphaFoldDB" id="A0AAD8PEQ4"/>
<keyword evidence="3" id="KW-1185">Reference proteome</keyword>
<sequence>MPSAHALQNQLARLRLVSINTSLFKSVDNGKTLKASIKEFKDALVTAIRRNAISDECIVQSADCLYDLKAADNKVNNHICKIVEERPTIYTRPLYGGVLWSFYTSAGLNTRRKKVVNSSCNASLVSFLDELFALQSDDKLAAKLESTLWNMAIVGKCYKLPISTRARLEQAIVDAKEALSRALNCSPVSASYIFALRSLQVRCEAVAEHAVASFLSAAAYHELMPVNTYTKVMRTLNEWTIGPVGSGYSALKLLNRQLLSSPPQLLLKSTPALAKCYVAASRIRTGNVNHTKFGDSTENVSHSSAPDEVISNDNSNRVHRQSTVLELSTILLGYCCDVIVKFNSHHLLLLYNSLAQNILADGEHYYGSGDLNKYVRVVTTEVRDALHLDSSVVGNDSSLPSRPYDKQDLFTIHRSALITSRVCKDPSEEVASIAKGLLGNRYGVQPDTT</sequence>
<name>A0AAD8PEQ4_BABGI</name>
<comment type="caution">
    <text evidence="2">The sequence shown here is derived from an EMBL/GenBank/DDBJ whole genome shotgun (WGS) entry which is preliminary data.</text>
</comment>
<accession>A0AAD8PEQ4</accession>
<evidence type="ECO:0000256" key="1">
    <source>
        <dbReference type="SAM" id="MobiDB-lite"/>
    </source>
</evidence>
<proteinExistence type="predicted"/>
<evidence type="ECO:0000313" key="3">
    <source>
        <dbReference type="Proteomes" id="UP001230268"/>
    </source>
</evidence>
<feature type="region of interest" description="Disordered" evidence="1">
    <location>
        <begin position="294"/>
        <end position="314"/>
    </location>
</feature>
<organism evidence="2 3">
    <name type="scientific">Babesia gibsoni</name>
    <dbReference type="NCBI Taxonomy" id="33632"/>
    <lineage>
        <taxon>Eukaryota</taxon>
        <taxon>Sar</taxon>
        <taxon>Alveolata</taxon>
        <taxon>Apicomplexa</taxon>
        <taxon>Aconoidasida</taxon>
        <taxon>Piroplasmida</taxon>
        <taxon>Babesiidae</taxon>
        <taxon>Babesia</taxon>
    </lineage>
</organism>
<evidence type="ECO:0000313" key="2">
    <source>
        <dbReference type="EMBL" id="KAK1444008.1"/>
    </source>
</evidence>
<reference evidence="2" key="1">
    <citation type="submission" date="2023-08" db="EMBL/GenBank/DDBJ databases">
        <title>Draft sequence of the Babesia gibsoni genome.</title>
        <authorList>
            <person name="Yamagishi J.Y."/>
            <person name="Xuan X.X."/>
        </authorList>
    </citation>
    <scope>NUCLEOTIDE SEQUENCE</scope>
    <source>
        <strain evidence="2">Azabu</strain>
    </source>
</reference>
<dbReference type="EMBL" id="JAVEPI010000002">
    <property type="protein sequence ID" value="KAK1444008.1"/>
    <property type="molecule type" value="Genomic_DNA"/>
</dbReference>
<feature type="compositionally biased region" description="Polar residues" evidence="1">
    <location>
        <begin position="294"/>
        <end position="304"/>
    </location>
</feature>
<gene>
    <name evidence="2" type="ORF">BgAZ_208840</name>
</gene>
<protein>
    <submittedName>
        <fullName evidence="2">Uncharacterized protein</fullName>
    </submittedName>
</protein>
<dbReference type="Proteomes" id="UP001230268">
    <property type="component" value="Unassembled WGS sequence"/>
</dbReference>